<protein>
    <submittedName>
        <fullName evidence="12">Uncharacterized protein</fullName>
    </submittedName>
</protein>
<dbReference type="Pfam" id="PF00642">
    <property type="entry name" value="zf-CCCH"/>
    <property type="match status" value="2"/>
</dbReference>
<dbReference type="InterPro" id="IPR002867">
    <property type="entry name" value="IBR_dom"/>
</dbReference>
<evidence type="ECO:0000259" key="10">
    <source>
        <dbReference type="PROSITE" id="PS50103"/>
    </source>
</evidence>
<dbReference type="GO" id="GO:0097039">
    <property type="term" value="P:protein linear polyubiquitination"/>
    <property type="evidence" value="ECO:0007669"/>
    <property type="project" value="TreeGrafter"/>
</dbReference>
<dbReference type="GO" id="GO:0000151">
    <property type="term" value="C:ubiquitin ligase complex"/>
    <property type="evidence" value="ECO:0007669"/>
    <property type="project" value="TreeGrafter"/>
</dbReference>
<comment type="pathway">
    <text evidence="1">Protein modification; protein ubiquitination.</text>
</comment>
<dbReference type="GO" id="GO:0043161">
    <property type="term" value="P:proteasome-mediated ubiquitin-dependent protein catabolic process"/>
    <property type="evidence" value="ECO:0007669"/>
    <property type="project" value="TreeGrafter"/>
</dbReference>
<dbReference type="EMBL" id="MU863637">
    <property type="protein sequence ID" value="KAK4100979.1"/>
    <property type="molecule type" value="Genomic_DNA"/>
</dbReference>
<dbReference type="Gene3D" id="3.30.40.10">
    <property type="entry name" value="Zinc/RING finger domain, C3HC4 (zinc finger)"/>
    <property type="match status" value="1"/>
</dbReference>
<proteinExistence type="predicted"/>
<dbReference type="AlphaFoldDB" id="A0AAN6T1U9"/>
<keyword evidence="4" id="KW-0677">Repeat</keyword>
<evidence type="ECO:0000256" key="4">
    <source>
        <dbReference type="ARBA" id="ARBA00022737"/>
    </source>
</evidence>
<feature type="zinc finger region" description="C3H1-type" evidence="8">
    <location>
        <begin position="65"/>
        <end position="91"/>
    </location>
</feature>
<name>A0AAN6T1U9_9PEZI</name>
<dbReference type="SMART" id="SM00647">
    <property type="entry name" value="IBR"/>
    <property type="match status" value="2"/>
</dbReference>
<feature type="domain" description="C3H1-type" evidence="10">
    <location>
        <begin position="18"/>
        <end position="45"/>
    </location>
</feature>
<reference evidence="12" key="1">
    <citation type="journal article" date="2023" name="Mol. Phylogenet. Evol.">
        <title>Genome-scale phylogeny and comparative genomics of the fungal order Sordariales.</title>
        <authorList>
            <person name="Hensen N."/>
            <person name="Bonometti L."/>
            <person name="Westerberg I."/>
            <person name="Brannstrom I.O."/>
            <person name="Guillou S."/>
            <person name="Cros-Aarteil S."/>
            <person name="Calhoun S."/>
            <person name="Haridas S."/>
            <person name="Kuo A."/>
            <person name="Mondo S."/>
            <person name="Pangilinan J."/>
            <person name="Riley R."/>
            <person name="LaButti K."/>
            <person name="Andreopoulos B."/>
            <person name="Lipzen A."/>
            <person name="Chen C."/>
            <person name="Yan M."/>
            <person name="Daum C."/>
            <person name="Ng V."/>
            <person name="Clum A."/>
            <person name="Steindorff A."/>
            <person name="Ohm R.A."/>
            <person name="Martin F."/>
            <person name="Silar P."/>
            <person name="Natvig D.O."/>
            <person name="Lalanne C."/>
            <person name="Gautier V."/>
            <person name="Ament-Velasquez S.L."/>
            <person name="Kruys A."/>
            <person name="Hutchinson M.I."/>
            <person name="Powell A.J."/>
            <person name="Barry K."/>
            <person name="Miller A.N."/>
            <person name="Grigoriev I.V."/>
            <person name="Debuchy R."/>
            <person name="Gladieux P."/>
            <person name="Hiltunen Thoren M."/>
            <person name="Johannesson H."/>
        </authorList>
    </citation>
    <scope>NUCLEOTIDE SEQUENCE</scope>
    <source>
        <strain evidence="12">CBS 757.83</strain>
    </source>
</reference>
<evidence type="ECO:0000256" key="3">
    <source>
        <dbReference type="ARBA" id="ARBA00022723"/>
    </source>
</evidence>
<dbReference type="Pfam" id="PF01485">
    <property type="entry name" value="IBR"/>
    <property type="match status" value="1"/>
</dbReference>
<keyword evidence="3 8" id="KW-0479">Metal-binding</keyword>
<reference evidence="12" key="2">
    <citation type="submission" date="2023-05" db="EMBL/GenBank/DDBJ databases">
        <authorList>
            <consortium name="Lawrence Berkeley National Laboratory"/>
            <person name="Steindorff A."/>
            <person name="Hensen N."/>
            <person name="Bonometti L."/>
            <person name="Westerberg I."/>
            <person name="Brannstrom I.O."/>
            <person name="Guillou S."/>
            <person name="Cros-Aarteil S."/>
            <person name="Calhoun S."/>
            <person name="Haridas S."/>
            <person name="Kuo A."/>
            <person name="Mondo S."/>
            <person name="Pangilinan J."/>
            <person name="Riley R."/>
            <person name="Labutti K."/>
            <person name="Andreopoulos B."/>
            <person name="Lipzen A."/>
            <person name="Chen C."/>
            <person name="Yanf M."/>
            <person name="Daum C."/>
            <person name="Ng V."/>
            <person name="Clum A."/>
            <person name="Ohm R."/>
            <person name="Martin F."/>
            <person name="Silar P."/>
            <person name="Natvig D."/>
            <person name="Lalanne C."/>
            <person name="Gautier V."/>
            <person name="Ament-Velasquez S.L."/>
            <person name="Kruys A."/>
            <person name="Hutchinson M.I."/>
            <person name="Powell A.J."/>
            <person name="Barry K."/>
            <person name="Miller A.N."/>
            <person name="Grigoriev I.V."/>
            <person name="Debuchy R."/>
            <person name="Gladieux P."/>
            <person name="Thoren M.H."/>
            <person name="Johannesson H."/>
        </authorList>
    </citation>
    <scope>NUCLEOTIDE SEQUENCE</scope>
    <source>
        <strain evidence="12">CBS 757.83</strain>
    </source>
</reference>
<feature type="domain" description="C3H1-type" evidence="10">
    <location>
        <begin position="120"/>
        <end position="147"/>
    </location>
</feature>
<dbReference type="SMART" id="SM00184">
    <property type="entry name" value="RING"/>
    <property type="match status" value="2"/>
</dbReference>
<evidence type="ECO:0000256" key="5">
    <source>
        <dbReference type="ARBA" id="ARBA00022771"/>
    </source>
</evidence>
<dbReference type="Pfam" id="PF22191">
    <property type="entry name" value="IBR_1"/>
    <property type="match status" value="1"/>
</dbReference>
<dbReference type="SMART" id="SM00356">
    <property type="entry name" value="ZnF_C3H1"/>
    <property type="match status" value="3"/>
</dbReference>
<organism evidence="12 13">
    <name type="scientific">Parathielavia hyrcaniae</name>
    <dbReference type="NCBI Taxonomy" id="113614"/>
    <lineage>
        <taxon>Eukaryota</taxon>
        <taxon>Fungi</taxon>
        <taxon>Dikarya</taxon>
        <taxon>Ascomycota</taxon>
        <taxon>Pezizomycotina</taxon>
        <taxon>Sordariomycetes</taxon>
        <taxon>Sordariomycetidae</taxon>
        <taxon>Sordariales</taxon>
        <taxon>Chaetomiaceae</taxon>
        <taxon>Parathielavia</taxon>
    </lineage>
</organism>
<dbReference type="PROSITE" id="PS51873">
    <property type="entry name" value="TRIAD"/>
    <property type="match status" value="1"/>
</dbReference>
<keyword evidence="7 8" id="KW-0862">Zinc</keyword>
<dbReference type="Pfam" id="PF14608">
    <property type="entry name" value="zf-CCCH_2"/>
    <property type="match status" value="1"/>
</dbReference>
<dbReference type="GO" id="GO:0004842">
    <property type="term" value="F:ubiquitin-protein transferase activity"/>
    <property type="evidence" value="ECO:0007669"/>
    <property type="project" value="TreeGrafter"/>
</dbReference>
<dbReference type="SUPFAM" id="SSF57850">
    <property type="entry name" value="RING/U-box"/>
    <property type="match status" value="2"/>
</dbReference>
<feature type="zinc finger region" description="C3H1-type" evidence="8">
    <location>
        <begin position="18"/>
        <end position="45"/>
    </location>
</feature>
<feature type="zinc finger region" description="C3H1-type" evidence="8">
    <location>
        <begin position="120"/>
        <end position="147"/>
    </location>
</feature>
<evidence type="ECO:0000256" key="2">
    <source>
        <dbReference type="ARBA" id="ARBA00022679"/>
    </source>
</evidence>
<dbReference type="Gene3D" id="4.10.1000.10">
    <property type="entry name" value="Zinc finger, CCCH-type"/>
    <property type="match status" value="3"/>
</dbReference>
<evidence type="ECO:0000256" key="1">
    <source>
        <dbReference type="ARBA" id="ARBA00004906"/>
    </source>
</evidence>
<evidence type="ECO:0000256" key="7">
    <source>
        <dbReference type="ARBA" id="ARBA00022833"/>
    </source>
</evidence>
<dbReference type="InterPro" id="IPR001841">
    <property type="entry name" value="Znf_RING"/>
</dbReference>
<dbReference type="GO" id="GO:0043130">
    <property type="term" value="F:ubiquitin binding"/>
    <property type="evidence" value="ECO:0007669"/>
    <property type="project" value="TreeGrafter"/>
</dbReference>
<dbReference type="PANTHER" id="PTHR22770">
    <property type="entry name" value="UBIQUITIN CONJUGATING ENZYME 7 INTERACTING PROTEIN-RELATED"/>
    <property type="match status" value="1"/>
</dbReference>
<dbReference type="CDD" id="cd22585">
    <property type="entry name" value="Rcat_RBR_DEAH12-like"/>
    <property type="match status" value="1"/>
</dbReference>
<keyword evidence="13" id="KW-1185">Reference proteome</keyword>
<evidence type="ECO:0000259" key="11">
    <source>
        <dbReference type="PROSITE" id="PS51873"/>
    </source>
</evidence>
<sequence length="909" mass="97654">MDYQLPIRTGRPPTDRVNKARAPCHFYARGSCSKGTACQFAHDGPGGPSSSSSGAVSPASRGQVKSAAPCRFFAAGNCAKGQSCPFAHDSKDLPKPSSAPTSTTSASLLPAPHSQARTDTRAQVACRFFAKGHCTNGDACPFAHDGGGATEGADDQLEGPDGLSYKQEEVAHDDWTRELGGALVKFEDGAAISKVSLPSDFSAVRLNKLPEGSSPTAVASLLSSMGLAISVDNVRVIKQTGGTHLGADITVEDPGFAKAVCSKLRLNAAASHIEAVPIPVPMPRGSSLHRVDCRRVHCSWHRPSRTAWLNFGVESIARKVHERLNAGVYKPSGFTVKANAPSGKGNRWNPVAWTVMLTDLPGTVTERDIYQAIPDFHKPWRVEMGDPSYDVNADVAVNIVKSMLLQLGPLEWWAVSGISESKRIKAQARFLDESHAREAVASLYNAPLAFSKTARLTVRLMTSARLKISARVYDALHERLASQTPAWQSQHIRFVAYPPHQGYRVLKLEGEDSKLVVQAKEALEHILSGEVARKGDKDVWNASLGRNGGQYRSLKQVERDHGVVVVRDRRKSQLRVFGPEEGCKRATEALGTLVPEDAASDSHIIELDPAGFEWACRGGFRALTTRLGDNKATFDIASTPKRILIGGSKADYATALAVITSRHTASTAAPSDSQAECPVCLTEPEEPICTGCSHLYCAGCFSNLCQAQGSGTTEFHISCIGGEGQCDHPFTLPELQDLLSSAAFEAVLSASFASHIRRHPADFRYCPTPDCGHIYRVASSSSSSSSPTTTTTTTTFTCPKCLVRTCTTCPEAHPGQTCAEHRDFGPGPGGREAHDRLKRELGIKDCPRCQTAMEKTEGCNHMTCRGCGAHLCWVCLADFDTSGSCYKHLNERHGGVYGGGDDGLGLGFW</sequence>
<dbReference type="InterPro" id="IPR036855">
    <property type="entry name" value="Znf_CCCH_sf"/>
</dbReference>
<dbReference type="InterPro" id="IPR013083">
    <property type="entry name" value="Znf_RING/FYVE/PHD"/>
</dbReference>
<comment type="caution">
    <text evidence="12">The sequence shown here is derived from an EMBL/GenBank/DDBJ whole genome shotgun (WGS) entry which is preliminary data.</text>
</comment>
<dbReference type="PANTHER" id="PTHR22770:SF13">
    <property type="entry name" value="RING-TYPE DOMAIN-CONTAINING PROTEIN"/>
    <property type="match status" value="1"/>
</dbReference>
<accession>A0AAN6T1U9</accession>
<keyword evidence="2" id="KW-0808">Transferase</keyword>
<dbReference type="Gene3D" id="1.20.120.1750">
    <property type="match status" value="1"/>
</dbReference>
<feature type="domain" description="RING-type" evidence="11">
    <location>
        <begin position="673"/>
        <end position="901"/>
    </location>
</feature>
<dbReference type="GO" id="GO:0008270">
    <property type="term" value="F:zinc ion binding"/>
    <property type="evidence" value="ECO:0007669"/>
    <property type="project" value="UniProtKB-KW"/>
</dbReference>
<feature type="region of interest" description="Disordered" evidence="9">
    <location>
        <begin position="89"/>
        <end position="116"/>
    </location>
</feature>
<evidence type="ECO:0000256" key="6">
    <source>
        <dbReference type="ARBA" id="ARBA00022786"/>
    </source>
</evidence>
<dbReference type="Proteomes" id="UP001305647">
    <property type="component" value="Unassembled WGS sequence"/>
</dbReference>
<evidence type="ECO:0000313" key="12">
    <source>
        <dbReference type="EMBL" id="KAK4100979.1"/>
    </source>
</evidence>
<evidence type="ECO:0000313" key="13">
    <source>
        <dbReference type="Proteomes" id="UP001305647"/>
    </source>
</evidence>
<gene>
    <name evidence="12" type="ORF">N658DRAFT_426514</name>
</gene>
<evidence type="ECO:0000256" key="9">
    <source>
        <dbReference type="SAM" id="MobiDB-lite"/>
    </source>
</evidence>
<dbReference type="InterPro" id="IPR044066">
    <property type="entry name" value="TRIAD_supradom"/>
</dbReference>
<evidence type="ECO:0000256" key="8">
    <source>
        <dbReference type="PROSITE-ProRule" id="PRU00723"/>
    </source>
</evidence>
<keyword evidence="5 8" id="KW-0863">Zinc-finger</keyword>
<dbReference type="CDD" id="cd20335">
    <property type="entry name" value="BRcat_RBR"/>
    <property type="match status" value="1"/>
</dbReference>
<feature type="compositionally biased region" description="Low complexity" evidence="9">
    <location>
        <begin position="95"/>
        <end position="112"/>
    </location>
</feature>
<dbReference type="InterPro" id="IPR051628">
    <property type="entry name" value="LUBAC_E3_Ligases"/>
</dbReference>
<keyword evidence="6" id="KW-0833">Ubl conjugation pathway</keyword>
<dbReference type="PROSITE" id="PS50103">
    <property type="entry name" value="ZF_C3H1"/>
    <property type="match status" value="3"/>
</dbReference>
<feature type="domain" description="C3H1-type" evidence="10">
    <location>
        <begin position="65"/>
        <end position="91"/>
    </location>
</feature>
<dbReference type="InterPro" id="IPR000571">
    <property type="entry name" value="Znf_CCCH"/>
</dbReference>
<dbReference type="SUPFAM" id="SSF90229">
    <property type="entry name" value="CCCH zinc finger"/>
    <property type="match status" value="3"/>
</dbReference>